<evidence type="ECO:0000256" key="3">
    <source>
        <dbReference type="ARBA" id="ARBA00022833"/>
    </source>
</evidence>
<keyword evidence="3" id="KW-0862">Zinc</keyword>
<proteinExistence type="predicted"/>
<keyword evidence="1" id="KW-0479">Metal-binding</keyword>
<dbReference type="GO" id="GO:0008270">
    <property type="term" value="F:zinc ion binding"/>
    <property type="evidence" value="ECO:0007669"/>
    <property type="project" value="UniProtKB-KW"/>
</dbReference>
<dbReference type="GO" id="GO:0006325">
    <property type="term" value="P:chromatin organization"/>
    <property type="evidence" value="ECO:0007669"/>
    <property type="project" value="UniProtKB-KW"/>
</dbReference>
<organism evidence="7 8">
    <name type="scientific">Meristemomyces frigidus</name>
    <dbReference type="NCBI Taxonomy" id="1508187"/>
    <lineage>
        <taxon>Eukaryota</taxon>
        <taxon>Fungi</taxon>
        <taxon>Dikarya</taxon>
        <taxon>Ascomycota</taxon>
        <taxon>Pezizomycotina</taxon>
        <taxon>Dothideomycetes</taxon>
        <taxon>Dothideomycetidae</taxon>
        <taxon>Mycosphaerellales</taxon>
        <taxon>Teratosphaeriaceae</taxon>
        <taxon>Meristemomyces</taxon>
    </lineage>
</organism>
<evidence type="ECO:0000256" key="5">
    <source>
        <dbReference type="SAM" id="MobiDB-lite"/>
    </source>
</evidence>
<evidence type="ECO:0000256" key="1">
    <source>
        <dbReference type="ARBA" id="ARBA00022723"/>
    </source>
</evidence>
<accession>A0AAN7TGH3</accession>
<dbReference type="Gene3D" id="3.30.40.10">
    <property type="entry name" value="Zinc/RING finger domain, C3HC4 (zinc finger)"/>
    <property type="match status" value="1"/>
</dbReference>
<evidence type="ECO:0000256" key="2">
    <source>
        <dbReference type="ARBA" id="ARBA00022771"/>
    </source>
</evidence>
<dbReference type="PROSITE" id="PS01359">
    <property type="entry name" value="ZF_PHD_1"/>
    <property type="match status" value="1"/>
</dbReference>
<comment type="caution">
    <text evidence="7">The sequence shown here is derived from an EMBL/GenBank/DDBJ whole genome shotgun (WGS) entry which is preliminary data.</text>
</comment>
<dbReference type="AlphaFoldDB" id="A0AAN7TGH3"/>
<dbReference type="SUPFAM" id="SSF57903">
    <property type="entry name" value="FYVE/PHD zinc finger"/>
    <property type="match status" value="1"/>
</dbReference>
<dbReference type="Proteomes" id="UP001310890">
    <property type="component" value="Unassembled WGS sequence"/>
</dbReference>
<dbReference type="InterPro" id="IPR011011">
    <property type="entry name" value="Znf_FYVE_PHD"/>
</dbReference>
<evidence type="ECO:0000313" key="7">
    <source>
        <dbReference type="EMBL" id="KAK5115256.1"/>
    </source>
</evidence>
<evidence type="ECO:0000313" key="8">
    <source>
        <dbReference type="Proteomes" id="UP001310890"/>
    </source>
</evidence>
<feature type="compositionally biased region" description="Polar residues" evidence="5">
    <location>
        <begin position="150"/>
        <end position="159"/>
    </location>
</feature>
<dbReference type="InterPro" id="IPR001965">
    <property type="entry name" value="Znf_PHD"/>
</dbReference>
<sequence>MAFLSPEASQVAQTTIPAAAVWERGGQVLNDHYTKDQYVNRRVHFLSRLPDFAGVSAGLSMIAARDCAIVFRSEIEPAISVQRVRHLELQNLLDPLTPLPTTENTETIDSFRSYPADVWRAGMPELARSPPQASASEGERSPRPGLAASLSRSKTSQQRARGCLKQRANRAQTLVAGQQTAVRSSSLPIPENSVFATNMAPSSPMHAAKASVGEYEQFRAMSHEDKAAKIVELLKRPIPLPTSRNVHTSKQASALAGRGMSVPVKYKRGTKRRASEPAESPESQRAVNSVFGAQATVEPPKKRIRFKLHGPRDASQATSPEVEVQPEAEKSTSRKQRAAPAAKQPRTIAAKQPRSAPATKQPRTLAAKQPRNAPIKRQSNAQSHLEAVIAGTALPATKAQATRAANLRHDSLLAAHKEANPQRTAPAIPSKGARRSARSPDFPPEFFNRANFPPDEREDTVRCVCGVTIDDGKLMICCDGCGVWQHHGCMGAAVPEDLVEGRYQCQVCDVWGHRVLVARLRRGE</sequence>
<feature type="compositionally biased region" description="Polar residues" evidence="5">
    <location>
        <begin position="242"/>
        <end position="252"/>
    </location>
</feature>
<dbReference type="PANTHER" id="PTHR46462:SF3">
    <property type="entry name" value="UPSET, ISOFORM A"/>
    <property type="match status" value="1"/>
</dbReference>
<feature type="region of interest" description="Disordered" evidence="5">
    <location>
        <begin position="415"/>
        <end position="451"/>
    </location>
</feature>
<dbReference type="EMBL" id="JAVRRL010000013">
    <property type="protein sequence ID" value="KAK5115256.1"/>
    <property type="molecule type" value="Genomic_DNA"/>
</dbReference>
<gene>
    <name evidence="7" type="ORF">LTR62_001456</name>
</gene>
<dbReference type="InterPro" id="IPR019786">
    <property type="entry name" value="Zinc_finger_PHD-type_CS"/>
</dbReference>
<feature type="region of interest" description="Disordered" evidence="5">
    <location>
        <begin position="126"/>
        <end position="160"/>
    </location>
</feature>
<feature type="domain" description="Zinc finger PHD-type" evidence="6">
    <location>
        <begin position="462"/>
        <end position="509"/>
    </location>
</feature>
<protein>
    <recommendedName>
        <fullName evidence="6">Zinc finger PHD-type domain-containing protein</fullName>
    </recommendedName>
</protein>
<reference evidence="7" key="1">
    <citation type="submission" date="2023-08" db="EMBL/GenBank/DDBJ databases">
        <title>Black Yeasts Isolated from many extreme environments.</title>
        <authorList>
            <person name="Coleine C."/>
            <person name="Stajich J.E."/>
            <person name="Selbmann L."/>
        </authorList>
    </citation>
    <scope>NUCLEOTIDE SEQUENCE</scope>
    <source>
        <strain evidence="7">CCFEE 5401</strain>
    </source>
</reference>
<dbReference type="PANTHER" id="PTHR46462">
    <property type="entry name" value="UPSET, ISOFORM A"/>
    <property type="match status" value="1"/>
</dbReference>
<dbReference type="SMART" id="SM00249">
    <property type="entry name" value="PHD"/>
    <property type="match status" value="1"/>
</dbReference>
<feature type="region of interest" description="Disordered" evidence="5">
    <location>
        <begin position="242"/>
        <end position="382"/>
    </location>
</feature>
<dbReference type="Pfam" id="PF00628">
    <property type="entry name" value="PHD"/>
    <property type="match status" value="1"/>
</dbReference>
<keyword evidence="4" id="KW-0156">Chromatin regulator</keyword>
<evidence type="ECO:0000256" key="4">
    <source>
        <dbReference type="ARBA" id="ARBA00022853"/>
    </source>
</evidence>
<dbReference type="InterPro" id="IPR019787">
    <property type="entry name" value="Znf_PHD-finger"/>
</dbReference>
<evidence type="ECO:0000259" key="6">
    <source>
        <dbReference type="SMART" id="SM00249"/>
    </source>
</evidence>
<keyword evidence="2" id="KW-0863">Zinc-finger</keyword>
<name>A0AAN7TGH3_9PEZI</name>
<dbReference type="InterPro" id="IPR013083">
    <property type="entry name" value="Znf_RING/FYVE/PHD"/>
</dbReference>